<dbReference type="InterPro" id="IPR007813">
    <property type="entry name" value="PilN"/>
</dbReference>
<organism evidence="2 3">
    <name type="scientific">Halopseudomonas salegens</name>
    <dbReference type="NCBI Taxonomy" id="1434072"/>
    <lineage>
        <taxon>Bacteria</taxon>
        <taxon>Pseudomonadati</taxon>
        <taxon>Pseudomonadota</taxon>
        <taxon>Gammaproteobacteria</taxon>
        <taxon>Pseudomonadales</taxon>
        <taxon>Pseudomonadaceae</taxon>
        <taxon>Halopseudomonas</taxon>
    </lineage>
</organism>
<dbReference type="PANTHER" id="PTHR40278">
    <property type="entry name" value="DNA UTILIZATION PROTEIN HOFN"/>
    <property type="match status" value="1"/>
</dbReference>
<dbReference type="EMBL" id="LT629787">
    <property type="protein sequence ID" value="SDU36161.1"/>
    <property type="molecule type" value="Genomic_DNA"/>
</dbReference>
<keyword evidence="1" id="KW-0812">Transmembrane</keyword>
<dbReference type="RefSeq" id="WP_092389156.1">
    <property type="nucleotide sequence ID" value="NZ_LT629787.1"/>
</dbReference>
<protein>
    <submittedName>
        <fullName evidence="2">General secretion pathway protein L</fullName>
    </submittedName>
</protein>
<keyword evidence="1" id="KW-1133">Transmembrane helix</keyword>
<dbReference type="Gene3D" id="3.30.420.380">
    <property type="match status" value="1"/>
</dbReference>
<dbReference type="STRING" id="1434072.SAMN05216210_3363"/>
<evidence type="ECO:0000313" key="3">
    <source>
        <dbReference type="Proteomes" id="UP000243924"/>
    </source>
</evidence>
<gene>
    <name evidence="2" type="ORF">SAMN05216210_3363</name>
</gene>
<dbReference type="SUPFAM" id="SSF53067">
    <property type="entry name" value="Actin-like ATPase domain"/>
    <property type="match status" value="1"/>
</dbReference>
<reference evidence="3" key="1">
    <citation type="submission" date="2016-10" db="EMBL/GenBank/DDBJ databases">
        <authorList>
            <person name="Varghese N."/>
            <person name="Submissions S."/>
        </authorList>
    </citation>
    <scope>NUCLEOTIDE SEQUENCE [LARGE SCALE GENOMIC DNA]</scope>
    <source>
        <strain evidence="3">CECT 8338</strain>
    </source>
</reference>
<feature type="transmembrane region" description="Helical" evidence="1">
    <location>
        <begin position="213"/>
        <end position="232"/>
    </location>
</feature>
<dbReference type="Pfam" id="PF05137">
    <property type="entry name" value="PilN"/>
    <property type="match status" value="1"/>
</dbReference>
<keyword evidence="1" id="KW-0472">Membrane</keyword>
<accession>A0A1H2HWA0</accession>
<evidence type="ECO:0000313" key="2">
    <source>
        <dbReference type="EMBL" id="SDU36161.1"/>
    </source>
</evidence>
<dbReference type="PANTHER" id="PTHR40278:SF1">
    <property type="entry name" value="DNA UTILIZATION PROTEIN HOFN"/>
    <property type="match status" value="1"/>
</dbReference>
<proteinExistence type="predicted"/>
<dbReference type="OrthoDB" id="5621075at2"/>
<dbReference type="Proteomes" id="UP000243924">
    <property type="component" value="Chromosome I"/>
</dbReference>
<dbReference type="InterPro" id="IPR043129">
    <property type="entry name" value="ATPase_NBD"/>
</dbReference>
<dbReference type="InterPro" id="IPR052534">
    <property type="entry name" value="Extracell_DNA_Util/SecSys_Comp"/>
</dbReference>
<name>A0A1H2HWA0_9GAMM</name>
<keyword evidence="3" id="KW-1185">Reference proteome</keyword>
<dbReference type="AlphaFoldDB" id="A0A1H2HWA0"/>
<evidence type="ECO:0000256" key="1">
    <source>
        <dbReference type="SAM" id="Phobius"/>
    </source>
</evidence>
<sequence length="363" mass="40378">MRLDVGNLKLFGLDLNAAFAWWRDGLRAAMPSWLLPSFVRPAPRLVALWDGQQVSLYQPGGVELARLETAALEVAADGVLQADIKALDVDTGLLQLELELSTEQVLLRRLDLPVIDPAKLREVVRWQLPRLTPFSADQLYYAAGVADDSAPYLLAIPRASVDPVIGHIERLTGLTVARLYREPATEETLPRLNLFGQSRVPGRWWRRLNRNTLILAVLLLALGMAAIAPVWVAREQVIARKQELFRVHAGVVGTMETRDQLTQRLEIINALQTERSLPPVSSLIAELAERVPDSIFLTEVRVQGETLKISGSGLEVVNLIDRLNASPLFVDARFNSSVNRNSRTGRDQFTASLQVVPRQEGEQ</sequence>